<proteinExistence type="predicted"/>
<keyword evidence="4" id="KW-0067">ATP-binding</keyword>
<keyword evidence="3" id="KW-0418">Kinase</keyword>
<dbReference type="PANTHER" id="PTHR41299">
    <property type="entry name" value="THIAMINE PYROPHOSPHOKINASE"/>
    <property type="match status" value="1"/>
</dbReference>
<evidence type="ECO:0000313" key="8">
    <source>
        <dbReference type="Proteomes" id="UP001247754"/>
    </source>
</evidence>
<keyword evidence="2" id="KW-0547">Nucleotide-binding</keyword>
<evidence type="ECO:0000256" key="1">
    <source>
        <dbReference type="ARBA" id="ARBA00022679"/>
    </source>
</evidence>
<dbReference type="RefSeq" id="WP_310456759.1">
    <property type="nucleotide sequence ID" value="NZ_JAVKPH010000006.1"/>
</dbReference>
<dbReference type="Gene3D" id="3.40.50.10240">
    <property type="entry name" value="Thiamin pyrophosphokinase, catalytic domain"/>
    <property type="match status" value="1"/>
</dbReference>
<evidence type="ECO:0000259" key="6">
    <source>
        <dbReference type="SMART" id="SM00983"/>
    </source>
</evidence>
<evidence type="ECO:0000256" key="3">
    <source>
        <dbReference type="ARBA" id="ARBA00022777"/>
    </source>
</evidence>
<dbReference type="InterPro" id="IPR036759">
    <property type="entry name" value="TPK_catalytic_sf"/>
</dbReference>
<dbReference type="GO" id="GO:0004788">
    <property type="term" value="F:thiamine diphosphokinase activity"/>
    <property type="evidence" value="ECO:0007669"/>
    <property type="project" value="UniProtKB-EC"/>
</dbReference>
<evidence type="ECO:0000256" key="5">
    <source>
        <dbReference type="NCBIfam" id="TIGR01378"/>
    </source>
</evidence>
<dbReference type="SMART" id="SM00983">
    <property type="entry name" value="TPK_B1_binding"/>
    <property type="match status" value="1"/>
</dbReference>
<dbReference type="InterPro" id="IPR036371">
    <property type="entry name" value="TPK_B1-bd_sf"/>
</dbReference>
<dbReference type="NCBIfam" id="TIGR01378">
    <property type="entry name" value="thi_PPkinase"/>
    <property type="match status" value="1"/>
</dbReference>
<comment type="caution">
    <text evidence="7">The sequence shown here is derived from an EMBL/GenBank/DDBJ whole genome shotgun (WGS) entry which is preliminary data.</text>
</comment>
<evidence type="ECO:0000256" key="4">
    <source>
        <dbReference type="ARBA" id="ARBA00022840"/>
    </source>
</evidence>
<dbReference type="CDD" id="cd07995">
    <property type="entry name" value="TPK"/>
    <property type="match status" value="1"/>
</dbReference>
<dbReference type="InterPro" id="IPR053149">
    <property type="entry name" value="TPK"/>
</dbReference>
<sequence length="230" mass="24125">MQEPLLRSQDGITLVGGAPLSARVLAEALAIAPLLVAADGGADRLLRLGHLPQAVIGDFDSITPMARAALADRLHHLPEQDTTDFDKALRSVEAPFILGLGFSGARMDHGLAALNTLARHPGRRCLILSGHDVAFLAPPDLRLDLPPGGRLSLFPLGPVQGQSEGLRWPIEGLAFAPAGTIGTSNRVAEGAVRLRFDAPRMLVILPRARLAAALAGLRAADAWPPDARGG</sequence>
<name>A0ABU1F6Q7_9RHOB</name>
<dbReference type="InterPro" id="IPR006282">
    <property type="entry name" value="Thi_PPkinase"/>
</dbReference>
<dbReference type="EMBL" id="JAVKPH010000006">
    <property type="protein sequence ID" value="MDR5652514.1"/>
    <property type="molecule type" value="Genomic_DNA"/>
</dbReference>
<gene>
    <name evidence="7" type="ORF">RGD00_07860</name>
</gene>
<dbReference type="InterPro" id="IPR007373">
    <property type="entry name" value="Thiamin_PyroPKinase_B1-bd"/>
</dbReference>
<keyword evidence="1 7" id="KW-0808">Transferase</keyword>
<organism evidence="7 8">
    <name type="scientific">Ruixingdingia sedimenti</name>
    <dbReference type="NCBI Taxonomy" id="3073604"/>
    <lineage>
        <taxon>Bacteria</taxon>
        <taxon>Pseudomonadati</taxon>
        <taxon>Pseudomonadota</taxon>
        <taxon>Alphaproteobacteria</taxon>
        <taxon>Rhodobacterales</taxon>
        <taxon>Paracoccaceae</taxon>
        <taxon>Ruixingdingia</taxon>
    </lineage>
</organism>
<protein>
    <recommendedName>
        <fullName evidence="5">Thiamine diphosphokinase</fullName>
        <ecNumber evidence="5">2.7.6.2</ecNumber>
    </recommendedName>
</protein>
<dbReference type="EC" id="2.7.6.2" evidence="5"/>
<dbReference type="PANTHER" id="PTHR41299:SF1">
    <property type="entry name" value="THIAMINE PYROPHOSPHOKINASE"/>
    <property type="match status" value="1"/>
</dbReference>
<evidence type="ECO:0000313" key="7">
    <source>
        <dbReference type="EMBL" id="MDR5652514.1"/>
    </source>
</evidence>
<dbReference type="InterPro" id="IPR007371">
    <property type="entry name" value="TPK_catalytic"/>
</dbReference>
<reference evidence="7 8" key="1">
    <citation type="submission" date="2023-09" db="EMBL/GenBank/DDBJ databases">
        <title>Xinfangfangia sedmenti sp. nov., isolated the sedment.</title>
        <authorList>
            <person name="Xu L."/>
        </authorList>
    </citation>
    <scope>NUCLEOTIDE SEQUENCE [LARGE SCALE GENOMIC DNA]</scope>
    <source>
        <strain evidence="7 8">LG-4</strain>
    </source>
</reference>
<feature type="domain" description="Thiamin pyrophosphokinase thiamin-binding" evidence="6">
    <location>
        <begin position="130"/>
        <end position="202"/>
    </location>
</feature>
<dbReference type="SUPFAM" id="SSF63862">
    <property type="entry name" value="Thiamin pyrophosphokinase, substrate-binding domain"/>
    <property type="match status" value="1"/>
</dbReference>
<dbReference type="Proteomes" id="UP001247754">
    <property type="component" value="Unassembled WGS sequence"/>
</dbReference>
<evidence type="ECO:0000256" key="2">
    <source>
        <dbReference type="ARBA" id="ARBA00022741"/>
    </source>
</evidence>
<dbReference type="Pfam" id="PF04265">
    <property type="entry name" value="TPK_B1_binding"/>
    <property type="match status" value="1"/>
</dbReference>
<dbReference type="Pfam" id="PF04263">
    <property type="entry name" value="TPK_catalytic"/>
    <property type="match status" value="1"/>
</dbReference>
<keyword evidence="8" id="KW-1185">Reference proteome</keyword>
<accession>A0ABU1F6Q7</accession>
<dbReference type="SUPFAM" id="SSF63999">
    <property type="entry name" value="Thiamin pyrophosphokinase, catalytic domain"/>
    <property type="match status" value="1"/>
</dbReference>